<keyword evidence="3" id="KW-1185">Reference proteome</keyword>
<dbReference type="Proteomes" id="UP000283383">
    <property type="component" value="Unassembled WGS sequence"/>
</dbReference>
<dbReference type="InterPro" id="IPR005135">
    <property type="entry name" value="Endo/exonuclease/phosphatase"/>
</dbReference>
<dbReference type="InterPro" id="IPR036691">
    <property type="entry name" value="Endo/exonu/phosph_ase_sf"/>
</dbReference>
<evidence type="ECO:0000313" key="3">
    <source>
        <dbReference type="Proteomes" id="UP000283383"/>
    </source>
</evidence>
<feature type="non-terminal residue" evidence="2">
    <location>
        <position position="179"/>
    </location>
</feature>
<dbReference type="GO" id="GO:0003824">
    <property type="term" value="F:catalytic activity"/>
    <property type="evidence" value="ECO:0007669"/>
    <property type="project" value="InterPro"/>
</dbReference>
<protein>
    <recommendedName>
        <fullName evidence="1">Endonuclease/exonuclease/phosphatase domain-containing protein</fullName>
    </recommendedName>
</protein>
<dbReference type="SUPFAM" id="SSF56219">
    <property type="entry name" value="DNase I-like"/>
    <property type="match status" value="1"/>
</dbReference>
<dbReference type="EMBL" id="MCBQ01006199">
    <property type="protein sequence ID" value="RKF78702.1"/>
    <property type="molecule type" value="Genomic_DNA"/>
</dbReference>
<dbReference type="Pfam" id="PF14529">
    <property type="entry name" value="Exo_endo_phos_2"/>
    <property type="match status" value="1"/>
</dbReference>
<evidence type="ECO:0000313" key="2">
    <source>
        <dbReference type="EMBL" id="RKF78702.1"/>
    </source>
</evidence>
<name>A0A420IW02_9PEZI</name>
<accession>A0A420IW02</accession>
<evidence type="ECO:0000259" key="1">
    <source>
        <dbReference type="Pfam" id="PF14529"/>
    </source>
</evidence>
<dbReference type="AlphaFoldDB" id="A0A420IW02"/>
<comment type="caution">
    <text evidence="2">The sequence shown here is derived from an EMBL/GenBank/DDBJ whole genome shotgun (WGS) entry which is preliminary data.</text>
</comment>
<feature type="domain" description="Endonuclease/exonuclease/phosphatase" evidence="1">
    <location>
        <begin position="53"/>
        <end position="161"/>
    </location>
</feature>
<organism evidence="2 3">
    <name type="scientific">Golovinomyces cichoracearum</name>
    <dbReference type="NCBI Taxonomy" id="62708"/>
    <lineage>
        <taxon>Eukaryota</taxon>
        <taxon>Fungi</taxon>
        <taxon>Dikarya</taxon>
        <taxon>Ascomycota</taxon>
        <taxon>Pezizomycotina</taxon>
        <taxon>Leotiomycetes</taxon>
        <taxon>Erysiphales</taxon>
        <taxon>Erysiphaceae</taxon>
        <taxon>Golovinomyces</taxon>
    </lineage>
</organism>
<gene>
    <name evidence="2" type="ORF">GcM3_061031</name>
</gene>
<dbReference type="Gene3D" id="3.60.10.10">
    <property type="entry name" value="Endonuclease/exonuclease/phosphatase"/>
    <property type="match status" value="1"/>
</dbReference>
<reference evidence="2 3" key="1">
    <citation type="journal article" date="2018" name="BMC Genomics">
        <title>Comparative genome analyses reveal sequence features reflecting distinct modes of host-adaptation between dicot and monocot powdery mildew.</title>
        <authorList>
            <person name="Wu Y."/>
            <person name="Ma X."/>
            <person name="Pan Z."/>
            <person name="Kale S.D."/>
            <person name="Song Y."/>
            <person name="King H."/>
            <person name="Zhang Q."/>
            <person name="Presley C."/>
            <person name="Deng X."/>
            <person name="Wei C.I."/>
            <person name="Xiao S."/>
        </authorList>
    </citation>
    <scope>NUCLEOTIDE SEQUENCE [LARGE SCALE GENOMIC DNA]</scope>
    <source>
        <strain evidence="2">UMSG3</strain>
    </source>
</reference>
<proteinExistence type="predicted"/>
<sequence>MTFSPLTEWHTRPRVLNYVRKARGLYLYQTAVYLSSDCIQISISIGRERKIGVWNFYNAPAKCRGAGEGLKLLLKLPDSPEFVGGDINLRHPVWDSQATSSSNQAVALIEWAREKDLCILNPTDTPTHNRSGTLDIAFCSLVGAKCKITSEFRTKSDHETIVTTIPLCGDLVESKPKRL</sequence>